<evidence type="ECO:0000313" key="2">
    <source>
        <dbReference type="EMBL" id="SCM73981.1"/>
    </source>
</evidence>
<organism evidence="2">
    <name type="scientific">uncultured Pleomorphomonas sp</name>
    <dbReference type="NCBI Taxonomy" id="442121"/>
    <lineage>
        <taxon>Bacteria</taxon>
        <taxon>Pseudomonadati</taxon>
        <taxon>Pseudomonadota</taxon>
        <taxon>Alphaproteobacteria</taxon>
        <taxon>Hyphomicrobiales</taxon>
        <taxon>Pleomorphomonadaceae</taxon>
        <taxon>Pleomorphomonas</taxon>
        <taxon>environmental samples</taxon>
    </lineage>
</organism>
<feature type="region of interest" description="Disordered" evidence="1">
    <location>
        <begin position="22"/>
        <end position="42"/>
    </location>
</feature>
<evidence type="ECO:0000256" key="1">
    <source>
        <dbReference type="SAM" id="MobiDB-lite"/>
    </source>
</evidence>
<proteinExistence type="predicted"/>
<dbReference type="AlphaFoldDB" id="A0A212L8T7"/>
<reference evidence="2" key="1">
    <citation type="submission" date="2016-08" db="EMBL/GenBank/DDBJ databases">
        <authorList>
            <person name="Seilhamer J.J."/>
        </authorList>
    </citation>
    <scope>NUCLEOTIDE SEQUENCE</scope>
    <source>
        <strain evidence="2">86</strain>
    </source>
</reference>
<dbReference type="EMBL" id="FMJD01000005">
    <property type="protein sequence ID" value="SCM73981.1"/>
    <property type="molecule type" value="Genomic_DNA"/>
</dbReference>
<accession>A0A212L8T7</accession>
<gene>
    <name evidence="2" type="ORF">KL86PLE_130039</name>
</gene>
<sequence length="65" mass="7221">MPDLLGRAQRLAGVRRLGGAVHLDRRGDHRRRRPHGVADRPGYSLNKFAEVAVLPRPLDADRSAT</sequence>
<name>A0A212L8T7_9HYPH</name>
<protein>
    <submittedName>
        <fullName evidence="2">Uncharacterized protein</fullName>
    </submittedName>
</protein>